<dbReference type="Gene3D" id="3.30.1700.10">
    <property type="entry name" value="lpxc deacetylase, domain 2"/>
    <property type="match status" value="1"/>
</dbReference>
<dbReference type="Gene3D" id="3.30.230.20">
    <property type="entry name" value="lpxc deacetylase, domain 1"/>
    <property type="match status" value="1"/>
</dbReference>
<keyword evidence="13" id="KW-1185">Reference proteome</keyword>
<dbReference type="UniPathway" id="UPA00359">
    <property type="reaction ID" value="UER00478"/>
</dbReference>
<dbReference type="PANTHER" id="PTHR33694">
    <property type="entry name" value="UDP-3-O-ACYL-N-ACETYLGLUCOSAMINE DEACETYLASE 1, MITOCHONDRIAL-RELATED"/>
    <property type="match status" value="1"/>
</dbReference>
<dbReference type="OrthoDB" id="9802746at2"/>
<evidence type="ECO:0000256" key="3">
    <source>
        <dbReference type="ARBA" id="ARBA00005002"/>
    </source>
</evidence>
<evidence type="ECO:0000256" key="4">
    <source>
        <dbReference type="ARBA" id="ARBA00012745"/>
    </source>
</evidence>
<comment type="pathway">
    <text evidence="3">Glycolipid biosynthesis; lipid IV(A) biosynthesis; lipid IV(A) from (3R)-3-hydroxytetradecanoyl-[acyl-carrier-protein] and UDP-N-acetyl-alpha-D-glucosamine: step 2/6.</text>
</comment>
<dbReference type="InterPro" id="IPR015870">
    <property type="entry name" value="UDP-acyl_N-AcGlcN_deAcase_N"/>
</dbReference>
<keyword evidence="10" id="KW-0443">Lipid metabolism</keyword>
<gene>
    <name evidence="12" type="ORF">OP10G_1812</name>
</gene>
<dbReference type="AlphaFoldDB" id="A0A068NR04"/>
<dbReference type="GO" id="GO:0046872">
    <property type="term" value="F:metal ion binding"/>
    <property type="evidence" value="ECO:0007669"/>
    <property type="project" value="UniProtKB-KW"/>
</dbReference>
<accession>A0A068NR04</accession>
<dbReference type="eggNOG" id="COG0774">
    <property type="taxonomic scope" value="Bacteria"/>
</dbReference>
<dbReference type="GO" id="GO:0103117">
    <property type="term" value="F:UDP-3-O-acyl-N-acetylglucosamine deacetylase activity"/>
    <property type="evidence" value="ECO:0007669"/>
    <property type="project" value="UniProtKB-EC"/>
</dbReference>
<evidence type="ECO:0000256" key="10">
    <source>
        <dbReference type="ARBA" id="ARBA00023098"/>
    </source>
</evidence>
<evidence type="ECO:0000256" key="5">
    <source>
        <dbReference type="ARBA" id="ARBA00022516"/>
    </source>
</evidence>
<evidence type="ECO:0000256" key="8">
    <source>
        <dbReference type="ARBA" id="ARBA00022801"/>
    </source>
</evidence>
<dbReference type="STRING" id="661478.OP10G_1812"/>
<comment type="cofactor">
    <cofactor evidence="1">
        <name>Zn(2+)</name>
        <dbReference type="ChEBI" id="CHEBI:29105"/>
    </cofactor>
</comment>
<evidence type="ECO:0000256" key="7">
    <source>
        <dbReference type="ARBA" id="ARBA00022723"/>
    </source>
</evidence>
<evidence type="ECO:0000313" key="13">
    <source>
        <dbReference type="Proteomes" id="UP000027982"/>
    </source>
</evidence>
<dbReference type="Proteomes" id="UP000027982">
    <property type="component" value="Chromosome"/>
</dbReference>
<evidence type="ECO:0000256" key="9">
    <source>
        <dbReference type="ARBA" id="ARBA00022833"/>
    </source>
</evidence>
<keyword evidence="8" id="KW-0378">Hydrolase</keyword>
<dbReference type="InterPro" id="IPR011334">
    <property type="entry name" value="UDP-acyl_GlcNac_deAcase_C"/>
</dbReference>
<reference evidence="12 13" key="1">
    <citation type="journal article" date="2014" name="PLoS ONE">
        <title>The first complete genome sequence of the class fimbriimonadia in the phylum armatimonadetes.</title>
        <authorList>
            <person name="Hu Z.Y."/>
            <person name="Wang Y.Z."/>
            <person name="Im W.T."/>
            <person name="Wang S.Y."/>
            <person name="Zhao G.P."/>
            <person name="Zheng H.J."/>
            <person name="Quan Z.X."/>
        </authorList>
    </citation>
    <scope>NUCLEOTIDE SEQUENCE [LARGE SCALE GENOMIC DNA]</scope>
    <source>
        <strain evidence="12">Gsoil 348</strain>
    </source>
</reference>
<dbReference type="InterPro" id="IPR004463">
    <property type="entry name" value="UDP-acyl_GlcNac_deAcase"/>
</dbReference>
<dbReference type="GO" id="GO:0009245">
    <property type="term" value="P:lipid A biosynthetic process"/>
    <property type="evidence" value="ECO:0007669"/>
    <property type="project" value="UniProtKB-KW"/>
</dbReference>
<protein>
    <recommendedName>
        <fullName evidence="4">UDP-3-O-acyl-N-acetylglucosamine deacetylase</fullName>
        <ecNumber evidence="4">3.5.1.108</ecNumber>
    </recommendedName>
</protein>
<evidence type="ECO:0000256" key="2">
    <source>
        <dbReference type="ARBA" id="ARBA00002923"/>
    </source>
</evidence>
<keyword evidence="9" id="KW-0862">Zinc</keyword>
<sequence length="273" mass="29350">MRSFPRHTVRQPFTVAGLGLHTGVPVSVTVHPGDQGIGFRYGGTRVLAHPANVTDTTRSTKLGEVGTVEHLMSAFAGLEITDAEVELDAPELPGLDGSAGGYIDAIMGVGIEQIGDREFPSLYTRLFLQEDGGPKMAIGKGNGQWRFVFATDDRWPGEQAFELEDAVGGYVEHIARARTFAFAEEVPMIIQLGLGRGLDENSALILGIEGYKNEPRYPDEPARHKLLDLMGDLYLAGVPVRALNVVSERSGHRANVKAAAMLAQAMGNTQPAT</sequence>
<dbReference type="GO" id="GO:0016020">
    <property type="term" value="C:membrane"/>
    <property type="evidence" value="ECO:0007669"/>
    <property type="project" value="GOC"/>
</dbReference>
<evidence type="ECO:0000256" key="6">
    <source>
        <dbReference type="ARBA" id="ARBA00022556"/>
    </source>
</evidence>
<organism evidence="12 13">
    <name type="scientific">Fimbriimonas ginsengisoli Gsoil 348</name>
    <dbReference type="NCBI Taxonomy" id="661478"/>
    <lineage>
        <taxon>Bacteria</taxon>
        <taxon>Bacillati</taxon>
        <taxon>Armatimonadota</taxon>
        <taxon>Fimbriimonadia</taxon>
        <taxon>Fimbriimonadales</taxon>
        <taxon>Fimbriimonadaceae</taxon>
        <taxon>Fimbriimonas</taxon>
    </lineage>
</organism>
<comment type="catalytic activity">
    <reaction evidence="11">
        <text>a UDP-3-O-[(3R)-3-hydroxyacyl]-N-acetyl-alpha-D-glucosamine + H2O = a UDP-3-O-[(3R)-3-hydroxyacyl]-alpha-D-glucosamine + acetate</text>
        <dbReference type="Rhea" id="RHEA:67816"/>
        <dbReference type="ChEBI" id="CHEBI:15377"/>
        <dbReference type="ChEBI" id="CHEBI:30089"/>
        <dbReference type="ChEBI" id="CHEBI:137740"/>
        <dbReference type="ChEBI" id="CHEBI:173225"/>
        <dbReference type="EC" id="3.5.1.108"/>
    </reaction>
</comment>
<name>A0A068NR04_FIMGI</name>
<comment type="function">
    <text evidence="2">Catalyzes the hydrolysis of UDP-3-O-myristoyl-N-acetylglucosamine to form UDP-3-O-myristoylglucosamine and acetate, the committed step in lipid A biosynthesis.</text>
</comment>
<dbReference type="HOGENOM" id="CLU_046528_1_0_0"/>
<proteinExistence type="predicted"/>
<dbReference type="KEGG" id="fgi:OP10G_1812"/>
<dbReference type="PANTHER" id="PTHR33694:SF1">
    <property type="entry name" value="UDP-3-O-ACYL-N-ACETYLGLUCOSAMINE DEACETYLASE 1, MITOCHONDRIAL-RELATED"/>
    <property type="match status" value="1"/>
</dbReference>
<evidence type="ECO:0000256" key="1">
    <source>
        <dbReference type="ARBA" id="ARBA00001947"/>
    </source>
</evidence>
<dbReference type="InterPro" id="IPR020568">
    <property type="entry name" value="Ribosomal_Su5_D2-typ_SF"/>
</dbReference>
<dbReference type="SUPFAM" id="SSF54211">
    <property type="entry name" value="Ribosomal protein S5 domain 2-like"/>
    <property type="match status" value="2"/>
</dbReference>
<evidence type="ECO:0000313" key="12">
    <source>
        <dbReference type="EMBL" id="AIE85180.1"/>
    </source>
</evidence>
<dbReference type="EC" id="3.5.1.108" evidence="4"/>
<dbReference type="Pfam" id="PF03331">
    <property type="entry name" value="LpxC"/>
    <property type="match status" value="1"/>
</dbReference>
<keyword evidence="6" id="KW-0441">Lipid A biosynthesis</keyword>
<dbReference type="EMBL" id="CP007139">
    <property type="protein sequence ID" value="AIE85180.1"/>
    <property type="molecule type" value="Genomic_DNA"/>
</dbReference>
<keyword evidence="5" id="KW-0444">Lipid biosynthesis</keyword>
<dbReference type="RefSeq" id="WP_025226231.1">
    <property type="nucleotide sequence ID" value="NZ_CP007139.1"/>
</dbReference>
<evidence type="ECO:0000256" key="11">
    <source>
        <dbReference type="ARBA" id="ARBA00024535"/>
    </source>
</evidence>
<keyword evidence="7" id="KW-0479">Metal-binding</keyword>